<dbReference type="InterPro" id="IPR036860">
    <property type="entry name" value="SH2_dom_sf"/>
</dbReference>
<dbReference type="GO" id="GO:0050861">
    <property type="term" value="P:positive regulation of B cell receptor signaling pathway"/>
    <property type="evidence" value="ECO:0007669"/>
    <property type="project" value="TreeGrafter"/>
</dbReference>
<dbReference type="GO" id="GO:0035591">
    <property type="term" value="F:signaling adaptor activity"/>
    <property type="evidence" value="ECO:0007669"/>
    <property type="project" value="InterPro"/>
</dbReference>
<dbReference type="STRING" id="144197.ENSSPAP00000020574"/>
<dbReference type="Gene3D" id="3.30.505.10">
    <property type="entry name" value="SH2 domain"/>
    <property type="match status" value="1"/>
</dbReference>
<name>A0A3B5AS20_9TELE</name>
<dbReference type="GO" id="GO:0007169">
    <property type="term" value="P:cell surface receptor protein tyrosine kinase signaling pathway"/>
    <property type="evidence" value="ECO:0007669"/>
    <property type="project" value="TreeGrafter"/>
</dbReference>
<evidence type="ECO:0008006" key="3">
    <source>
        <dbReference type="Google" id="ProtNLM"/>
    </source>
</evidence>
<organism evidence="2">
    <name type="scientific">Stegastes partitus</name>
    <name type="common">bicolor damselfish</name>
    <dbReference type="NCBI Taxonomy" id="144197"/>
    <lineage>
        <taxon>Eukaryota</taxon>
        <taxon>Metazoa</taxon>
        <taxon>Chordata</taxon>
        <taxon>Craniata</taxon>
        <taxon>Vertebrata</taxon>
        <taxon>Euteleostomi</taxon>
        <taxon>Actinopterygii</taxon>
        <taxon>Neopterygii</taxon>
        <taxon>Teleostei</taxon>
        <taxon>Neoteleostei</taxon>
        <taxon>Acanthomorphata</taxon>
        <taxon>Ovalentaria</taxon>
        <taxon>Pomacentridae</taxon>
        <taxon>Stegastes</taxon>
    </lineage>
</organism>
<evidence type="ECO:0000256" key="1">
    <source>
        <dbReference type="SAM" id="MobiDB-lite"/>
    </source>
</evidence>
<dbReference type="InterPro" id="IPR039111">
    <property type="entry name" value="STAP1/STAP2"/>
</dbReference>
<dbReference type="GO" id="GO:0019901">
    <property type="term" value="F:protein kinase binding"/>
    <property type="evidence" value="ECO:0007669"/>
    <property type="project" value="TreeGrafter"/>
</dbReference>
<dbReference type="PANTHER" id="PTHR16186:SF10">
    <property type="entry name" value="SIGNAL-TRANSDUCING ADAPTOR PROTEIN 1"/>
    <property type="match status" value="1"/>
</dbReference>
<dbReference type="SUPFAM" id="SSF55550">
    <property type="entry name" value="SH2 domain"/>
    <property type="match status" value="1"/>
</dbReference>
<dbReference type="AlphaFoldDB" id="A0A3B5AS20"/>
<dbReference type="Ensembl" id="ENSSPAT00000020888.1">
    <property type="protein sequence ID" value="ENSSPAP00000020574.1"/>
    <property type="gene ID" value="ENSSPAG00000015521.1"/>
</dbReference>
<reference evidence="2" key="1">
    <citation type="submission" date="2023-09" db="UniProtKB">
        <authorList>
            <consortium name="Ensembl"/>
        </authorList>
    </citation>
    <scope>IDENTIFICATION</scope>
</reference>
<proteinExistence type="predicted"/>
<evidence type="ECO:0000313" key="2">
    <source>
        <dbReference type="Ensembl" id="ENSSPAP00000020574.1"/>
    </source>
</evidence>
<protein>
    <recommendedName>
        <fullName evidence="3">SH2 domain-containing protein</fullName>
    </recommendedName>
</protein>
<feature type="compositionally biased region" description="Polar residues" evidence="1">
    <location>
        <begin position="54"/>
        <end position="63"/>
    </location>
</feature>
<accession>A0A3B5AS20</accession>
<dbReference type="GeneTree" id="ENSGT01120000276604"/>
<sequence>MRLIYLQKDIPKNLQLLPGQMMQLKETLSQERKRNPKLCRGPTLPPRPMFLKSLDSNNDSTSPPKDKCFFDVTRQEAEQMLKANPEYGSIILRPSTLTNNYALTLRQPTPRSDHSSKTVTKMITPCLPSLQVTASSLNDVLKYFLEKTEHRLHPYVTSQAYDTRIGENAAHRESKA</sequence>
<feature type="region of interest" description="Disordered" evidence="1">
    <location>
        <begin position="30"/>
        <end position="66"/>
    </location>
</feature>
<dbReference type="PANTHER" id="PTHR16186">
    <property type="entry name" value="SIGNAL-TRANSDUCING ADAPTOR PROTEIN-RELATED"/>
    <property type="match status" value="1"/>
</dbReference>